<gene>
    <name evidence="2" type="ORF">BO94DRAFT_98766</name>
</gene>
<dbReference type="Proteomes" id="UP000246702">
    <property type="component" value="Unassembled WGS sequence"/>
</dbReference>
<dbReference type="EMBL" id="MSFK01000016">
    <property type="protein sequence ID" value="PWY85846.1"/>
    <property type="molecule type" value="Genomic_DNA"/>
</dbReference>
<dbReference type="RefSeq" id="XP_025466863.1">
    <property type="nucleotide sequence ID" value="XM_025617780.1"/>
</dbReference>
<feature type="signal peptide" evidence="1">
    <location>
        <begin position="1"/>
        <end position="16"/>
    </location>
</feature>
<sequence length="220" mass="24328">MLIISVLHLLWAKIWTVVLRRWLLCSQHGNTPYLASTDPGESDEGPRRFAPFFGDPRLIDNCSGSAWMRFALITRYQYGNESENAQGIPQGRVTVGVMLRPSDLIAARPDARPQTGFPLPNSNMLSGRQVTSTRRRKGFWGKSVPVHQWLPAHRCILAAFLLSSAEILSVVMLEKSFRCRFFHDSSAALDNGPMAHASILISSNPIMALSACASSVSTCQ</sequence>
<protein>
    <recommendedName>
        <fullName evidence="4">Secreted protein</fullName>
    </recommendedName>
</protein>
<proteinExistence type="predicted"/>
<dbReference type="OrthoDB" id="10431190at2759"/>
<dbReference type="GeneID" id="37119923"/>
<evidence type="ECO:0008006" key="4">
    <source>
        <dbReference type="Google" id="ProtNLM"/>
    </source>
</evidence>
<keyword evidence="1" id="KW-0732">Signal</keyword>
<reference evidence="2 3" key="1">
    <citation type="submission" date="2016-12" db="EMBL/GenBank/DDBJ databases">
        <title>The genomes of Aspergillus section Nigri reveals drivers in fungal speciation.</title>
        <authorList>
            <consortium name="DOE Joint Genome Institute"/>
            <person name="Vesth T.C."/>
            <person name="Nybo J."/>
            <person name="Theobald S."/>
            <person name="Brandl J."/>
            <person name="Frisvad J.C."/>
            <person name="Nielsen K.F."/>
            <person name="Lyhne E.K."/>
            <person name="Kogle M.E."/>
            <person name="Kuo A."/>
            <person name="Riley R."/>
            <person name="Clum A."/>
            <person name="Nolan M."/>
            <person name="Lipzen A."/>
            <person name="Salamov A."/>
            <person name="Henrissat B."/>
            <person name="Wiebenga A."/>
            <person name="De Vries R.P."/>
            <person name="Grigoriev I.V."/>
            <person name="Mortensen U.H."/>
            <person name="Andersen M.R."/>
            <person name="Baker S.E."/>
        </authorList>
    </citation>
    <scope>NUCLEOTIDE SEQUENCE [LARGE SCALE GENOMIC DNA]</scope>
    <source>
        <strain evidence="2 3">CBS 115572</strain>
    </source>
</reference>
<keyword evidence="3" id="KW-1185">Reference proteome</keyword>
<evidence type="ECO:0000256" key="1">
    <source>
        <dbReference type="SAM" id="SignalP"/>
    </source>
</evidence>
<name>A0A317WH85_9EURO</name>
<accession>A0A317WH85</accession>
<dbReference type="AlphaFoldDB" id="A0A317WH85"/>
<evidence type="ECO:0000313" key="3">
    <source>
        <dbReference type="Proteomes" id="UP000246702"/>
    </source>
</evidence>
<organism evidence="2 3">
    <name type="scientific">Aspergillus sclerotioniger CBS 115572</name>
    <dbReference type="NCBI Taxonomy" id="1450535"/>
    <lineage>
        <taxon>Eukaryota</taxon>
        <taxon>Fungi</taxon>
        <taxon>Dikarya</taxon>
        <taxon>Ascomycota</taxon>
        <taxon>Pezizomycotina</taxon>
        <taxon>Eurotiomycetes</taxon>
        <taxon>Eurotiomycetidae</taxon>
        <taxon>Eurotiales</taxon>
        <taxon>Aspergillaceae</taxon>
        <taxon>Aspergillus</taxon>
        <taxon>Aspergillus subgen. Circumdati</taxon>
    </lineage>
</organism>
<feature type="chain" id="PRO_5016460814" description="Secreted protein" evidence="1">
    <location>
        <begin position="17"/>
        <end position="220"/>
    </location>
</feature>
<evidence type="ECO:0000313" key="2">
    <source>
        <dbReference type="EMBL" id="PWY85846.1"/>
    </source>
</evidence>
<comment type="caution">
    <text evidence="2">The sequence shown here is derived from an EMBL/GenBank/DDBJ whole genome shotgun (WGS) entry which is preliminary data.</text>
</comment>